<reference evidence="1 2" key="1">
    <citation type="submission" date="2016-10" db="EMBL/GenBank/DDBJ databases">
        <authorList>
            <person name="de Groot N.N."/>
        </authorList>
    </citation>
    <scope>NUCLEOTIDE SEQUENCE [LARGE SCALE GENOMIC DNA]</scope>
    <source>
        <strain>GEY</strain>
        <strain evidence="2">DSM 9560</strain>
    </source>
</reference>
<evidence type="ECO:0000313" key="1">
    <source>
        <dbReference type="EMBL" id="SFE88601.1"/>
    </source>
</evidence>
<organism evidence="1 2">
    <name type="scientific">Thermoflexibacter ruber</name>
    <dbReference type="NCBI Taxonomy" id="1003"/>
    <lineage>
        <taxon>Bacteria</taxon>
        <taxon>Pseudomonadati</taxon>
        <taxon>Bacteroidota</taxon>
        <taxon>Cytophagia</taxon>
        <taxon>Cytophagales</taxon>
        <taxon>Thermoflexibacteraceae</taxon>
        <taxon>Thermoflexibacter</taxon>
    </lineage>
</organism>
<dbReference type="Proteomes" id="UP000199513">
    <property type="component" value="Unassembled WGS sequence"/>
</dbReference>
<protein>
    <submittedName>
        <fullName evidence="1">Uncharacterized protein</fullName>
    </submittedName>
</protein>
<keyword evidence="2" id="KW-1185">Reference proteome</keyword>
<sequence>MNIAEIESKLNSLKIQQAEQFKKKKAERDNTALSAIREEMNKLKEEATAIYKGKKK</sequence>
<proteinExistence type="predicted"/>
<gene>
    <name evidence="1" type="ORF">SAMN04488541_100930</name>
</gene>
<dbReference type="STRING" id="1003.SAMN04488541_100930"/>
<evidence type="ECO:0000313" key="2">
    <source>
        <dbReference type="Proteomes" id="UP000199513"/>
    </source>
</evidence>
<dbReference type="EMBL" id="FONY01000009">
    <property type="protein sequence ID" value="SFE88601.1"/>
    <property type="molecule type" value="Genomic_DNA"/>
</dbReference>
<dbReference type="AlphaFoldDB" id="A0A1I2E7Y2"/>
<dbReference type="RefSeq" id="WP_177217289.1">
    <property type="nucleotide sequence ID" value="NZ_FONY01000009.1"/>
</dbReference>
<accession>A0A1I2E7Y2</accession>
<name>A0A1I2E7Y2_9BACT</name>